<dbReference type="Gene3D" id="1.10.3230.30">
    <property type="entry name" value="Phage gp6-like head-tail connector protein"/>
    <property type="match status" value="1"/>
</dbReference>
<accession>I8T8U8</accession>
<evidence type="ECO:0008006" key="4">
    <source>
        <dbReference type="Google" id="ProtNLM"/>
    </source>
</evidence>
<proteinExistence type="predicted"/>
<protein>
    <recommendedName>
        <fullName evidence="4">Phage gp6-like head-tail connector protein</fullName>
    </recommendedName>
</protein>
<dbReference type="AlphaFoldDB" id="I8T8U8"/>
<dbReference type="OrthoDB" id="6624621at2"/>
<dbReference type="CDD" id="cd08054">
    <property type="entry name" value="gp6"/>
    <property type="match status" value="1"/>
</dbReference>
<sequence>MMLVTVAQAKARLKLDIAENDPNVTLMIEGASAAVLNYLKKPEGYAQNAIPPEVKNATLVLVGMMARDPDGTESKDWPQGYLPWAVTALLYPLRKPTVA</sequence>
<evidence type="ECO:0000313" key="3">
    <source>
        <dbReference type="Proteomes" id="UP000003704"/>
    </source>
</evidence>
<comment type="caution">
    <text evidence="2">The sequence shown here is derived from an EMBL/GenBank/DDBJ whole genome shotgun (WGS) entry which is preliminary data.</text>
</comment>
<keyword evidence="3" id="KW-1185">Reference proteome</keyword>
<dbReference type="Pfam" id="PF05135">
    <property type="entry name" value="Phage_connect_1"/>
    <property type="match status" value="1"/>
</dbReference>
<dbReference type="RefSeq" id="WP_007183284.1">
    <property type="nucleotide sequence ID" value="NZ_AKGD01000001.1"/>
</dbReference>
<reference evidence="2" key="2">
    <citation type="submission" date="2012-05" db="EMBL/GenBank/DDBJ databases">
        <authorList>
            <person name="Park J.-H."/>
            <person name="Zylstra G.J."/>
            <person name="Chae J.-C."/>
        </authorList>
    </citation>
    <scope>NUCLEOTIDE SEQUENCE</scope>
    <source>
        <strain evidence="2">AP103</strain>
    </source>
</reference>
<dbReference type="EMBL" id="AKGD01000001">
    <property type="protein sequence ID" value="EIT70001.1"/>
    <property type="molecule type" value="Genomic_DNA"/>
</dbReference>
<name>I8T8U8_9GAMM</name>
<dbReference type="Proteomes" id="UP000003704">
    <property type="component" value="Unassembled WGS sequence"/>
</dbReference>
<evidence type="ECO:0000313" key="1">
    <source>
        <dbReference type="EMBL" id="EIT70001.1"/>
    </source>
</evidence>
<reference evidence="2 3" key="1">
    <citation type="journal article" date="2012" name="J. Bacteriol.">
        <title>Genome Sequence of n-Alkane-Degrading Hydrocarboniphaga effusa Strain AP103T (ATCC BAA-332T).</title>
        <authorList>
            <person name="Chang H.K."/>
            <person name="Zylstra G.J."/>
            <person name="Chae J.C."/>
        </authorList>
    </citation>
    <scope>NUCLEOTIDE SEQUENCE [LARGE SCALE GENOMIC DNA]</scope>
    <source>
        <strain evidence="2 3">AP103</strain>
    </source>
</reference>
<evidence type="ECO:0000313" key="2">
    <source>
        <dbReference type="EMBL" id="EIT70188.1"/>
    </source>
</evidence>
<dbReference type="InterPro" id="IPR021146">
    <property type="entry name" value="Phage_gp6-like_head-tail"/>
</dbReference>
<gene>
    <name evidence="1" type="ORF">WQQ_01380</name>
    <name evidence="2" type="ORF">WQQ_03250</name>
</gene>
<dbReference type="STRING" id="1172194.WQQ_01380"/>
<dbReference type="EMBL" id="AKGD01000001">
    <property type="protein sequence ID" value="EIT70188.1"/>
    <property type="molecule type" value="Genomic_DNA"/>
</dbReference>
<organism evidence="2 3">
    <name type="scientific">Hydrocarboniphaga effusa AP103</name>
    <dbReference type="NCBI Taxonomy" id="1172194"/>
    <lineage>
        <taxon>Bacteria</taxon>
        <taxon>Pseudomonadati</taxon>
        <taxon>Pseudomonadota</taxon>
        <taxon>Gammaproteobacteria</taxon>
        <taxon>Nevskiales</taxon>
        <taxon>Nevskiaceae</taxon>
        <taxon>Hydrocarboniphaga</taxon>
    </lineage>
</organism>